<organism evidence="7 8">
    <name type="scientific">Paramormyrops kingsleyae</name>
    <dbReference type="NCBI Taxonomy" id="1676925"/>
    <lineage>
        <taxon>Eukaryota</taxon>
        <taxon>Metazoa</taxon>
        <taxon>Chordata</taxon>
        <taxon>Craniata</taxon>
        <taxon>Vertebrata</taxon>
        <taxon>Euteleostomi</taxon>
        <taxon>Actinopterygii</taxon>
        <taxon>Neopterygii</taxon>
        <taxon>Teleostei</taxon>
        <taxon>Osteoglossocephala</taxon>
        <taxon>Osteoglossomorpha</taxon>
        <taxon>Osteoglossiformes</taxon>
        <taxon>Mormyridae</taxon>
        <taxon>Paramormyrops</taxon>
    </lineage>
</organism>
<dbReference type="FunFam" id="3.90.190.10:FF:000042">
    <property type="entry name" value="receptor-type tyrosine-protein phosphatase C isoform X1"/>
    <property type="match status" value="1"/>
</dbReference>
<dbReference type="SUPFAM" id="SSF52799">
    <property type="entry name" value="(Phosphotyrosine protein) phosphatases II"/>
    <property type="match status" value="2"/>
</dbReference>
<dbReference type="PRINTS" id="PR00700">
    <property type="entry name" value="PRTYPHPHTASE"/>
</dbReference>
<dbReference type="InterPro" id="IPR029021">
    <property type="entry name" value="Prot-tyrosine_phosphatase-like"/>
</dbReference>
<proteinExistence type="predicted"/>
<dbReference type="PROSITE" id="PS00383">
    <property type="entry name" value="TYR_PHOSPHATASE_1"/>
    <property type="match status" value="2"/>
</dbReference>
<feature type="transmembrane region" description="Helical" evidence="4">
    <location>
        <begin position="214"/>
        <end position="237"/>
    </location>
</feature>
<feature type="domain" description="Tyrosine specific protein phosphatases" evidence="6">
    <location>
        <begin position="697"/>
        <end position="777"/>
    </location>
</feature>
<dbReference type="PROSITE" id="PS50056">
    <property type="entry name" value="TYR_PHOSPHATASE_2"/>
    <property type="match status" value="2"/>
</dbReference>
<evidence type="ECO:0000256" key="1">
    <source>
        <dbReference type="ARBA" id="ARBA00013064"/>
    </source>
</evidence>
<dbReference type="FunFam" id="3.90.190.10:FF:000185">
    <property type="entry name" value="Predicted protein"/>
    <property type="match status" value="1"/>
</dbReference>
<dbReference type="GeneTree" id="ENSGT00940000159457"/>
<dbReference type="PROSITE" id="PS50055">
    <property type="entry name" value="TYR_PHOSPHATASE_PTP"/>
    <property type="match status" value="2"/>
</dbReference>
<dbReference type="SMART" id="SM00194">
    <property type="entry name" value="PTPc"/>
    <property type="match status" value="2"/>
</dbReference>
<dbReference type="InterPro" id="IPR050348">
    <property type="entry name" value="Protein-Tyr_Phosphatase"/>
</dbReference>
<name>A0A3B3Q8H0_9TELE</name>
<keyword evidence="2" id="KW-0378">Hydrolase</keyword>
<reference evidence="7" key="1">
    <citation type="submission" date="2025-08" db="UniProtKB">
        <authorList>
            <consortium name="Ensembl"/>
        </authorList>
    </citation>
    <scope>IDENTIFICATION</scope>
</reference>
<dbReference type="EC" id="3.1.3.48" evidence="1"/>
<dbReference type="InterPro" id="IPR003595">
    <property type="entry name" value="Tyr_Pase_cat"/>
</dbReference>
<evidence type="ECO:0000256" key="4">
    <source>
        <dbReference type="SAM" id="Phobius"/>
    </source>
</evidence>
<evidence type="ECO:0000259" key="6">
    <source>
        <dbReference type="PROSITE" id="PS50056"/>
    </source>
</evidence>
<dbReference type="Proteomes" id="UP000261540">
    <property type="component" value="Unplaced"/>
</dbReference>
<feature type="compositionally biased region" description="Polar residues" evidence="3">
    <location>
        <begin position="819"/>
        <end position="828"/>
    </location>
</feature>
<sequence length="909" mass="104496">MLNYLDNKTGNTSVLLMWNSTSTKCPLLLNNLTFKSFSVPPKCVSIQFAIIYYVVRLDFISIVIVFFLFFTEPSGSITIIDFKEISHNSFSFSCNFGGSFYGSEKIYEATIQRTGYDAEEPKKFKECKFSFEDLYYLSSYIVKVLSFMGNGQFYSDAVSKTFDTKYNDKAVIGFLAFFIVLVSLALLFVLYKIYVIVCLIWTRTATQEKGLLKVPKLCTVCIHIYSVFVYLLLLIYFSVKGLMFIKYVLCILPDDHNRVQMSSSADGSDYINASFIDVRQVIFIDLVAWPKNETVTDFWRMVWEQQSSIIVMVTRCEEGNRNKCAQYWPSQERDTEIFEEFIVKINGEDHFPDYIIRRLCVTNKREKSTERDVTHIQFTSWPDHGVPGEPHLLLKLRRCVNSFKNLFSGPIIVHCSAGVGRTGTYIGIDAMMEGLEAEGRMDIYGYVAQLRRQRCLMVQVEAQYILIHQALIEHTQFGDTEIPLSEMHCTLTTLRQRDSDSEPTLLETEFQRLPKYKNWRTQNTGISEENKKRNRYSAIVPYDFNRVTIKCEEENSHESEQDEDEDYSTDEDDDESTRYINASYIDGYWGPRCIIATQGPLPDTRADFWLMIFQKKIKTIFMLTECMEEGKEFCSPYWSDEKKVFGDLEVEVKDCNTCPAYQIRCVELRHLKKKENRKVYQYQFQQWTEKNLPQNPKDLIDMMRTVKKKTEYDTIRPERNVPIVVHCNDGSTRTGLFCALWNILDSAETEKVVDMFQVVKTLRKERQGVILSLDHYQFLYDMAESAFPAQNGEVKQNSAKGADFVDIVDETKEVIEPKSSATKAGQQGDTEEEALVQNESDSKAEAEKPTEDGTKDPSAIKKEAMENDIKDPSAVKGEAVENDIKDPSAVKGEGMEEGVANGPSVSVEN</sequence>
<dbReference type="CDD" id="cd14558">
    <property type="entry name" value="R-PTP-C-2"/>
    <property type="match status" value="1"/>
</dbReference>
<feature type="domain" description="Tyrosine-protein phosphatase" evidence="5">
    <location>
        <begin position="251"/>
        <end position="474"/>
    </location>
</feature>
<dbReference type="InterPro" id="IPR016130">
    <property type="entry name" value="Tyr_Pase_AS"/>
</dbReference>
<evidence type="ECO:0000313" key="7">
    <source>
        <dbReference type="Ensembl" id="ENSPKIP00000001686.1"/>
    </source>
</evidence>
<accession>A0A3B3Q8H0</accession>
<keyword evidence="8" id="KW-1185">Reference proteome</keyword>
<evidence type="ECO:0000313" key="8">
    <source>
        <dbReference type="Proteomes" id="UP000261540"/>
    </source>
</evidence>
<evidence type="ECO:0000256" key="3">
    <source>
        <dbReference type="SAM" id="MobiDB-lite"/>
    </source>
</evidence>
<dbReference type="SMART" id="SM00404">
    <property type="entry name" value="PTPc_motif"/>
    <property type="match status" value="2"/>
</dbReference>
<feature type="region of interest" description="Disordered" evidence="3">
    <location>
        <begin position="816"/>
        <end position="909"/>
    </location>
</feature>
<reference evidence="7" key="2">
    <citation type="submission" date="2025-09" db="UniProtKB">
        <authorList>
            <consortium name="Ensembl"/>
        </authorList>
    </citation>
    <scope>IDENTIFICATION</scope>
</reference>
<dbReference type="Pfam" id="PF00102">
    <property type="entry name" value="Y_phosphatase"/>
    <property type="match status" value="2"/>
</dbReference>
<dbReference type="InterPro" id="IPR000242">
    <property type="entry name" value="PTP_cat"/>
</dbReference>
<feature type="transmembrane region" description="Helical" evidence="4">
    <location>
        <begin position="174"/>
        <end position="202"/>
    </location>
</feature>
<feature type="domain" description="Tyrosine specific protein phosphatases" evidence="6">
    <location>
        <begin position="394"/>
        <end position="465"/>
    </location>
</feature>
<dbReference type="GO" id="GO:0004725">
    <property type="term" value="F:protein tyrosine phosphatase activity"/>
    <property type="evidence" value="ECO:0007669"/>
    <property type="project" value="UniProtKB-EC"/>
</dbReference>
<evidence type="ECO:0000256" key="2">
    <source>
        <dbReference type="ARBA" id="ARBA00022912"/>
    </source>
</evidence>
<feature type="domain" description="Tyrosine-protein phosphatase" evidence="5">
    <location>
        <begin position="506"/>
        <end position="786"/>
    </location>
</feature>
<dbReference type="AlphaFoldDB" id="A0A3B3Q8H0"/>
<keyword evidence="4" id="KW-0812">Transmembrane</keyword>
<feature type="transmembrane region" description="Helical" evidence="4">
    <location>
        <begin position="50"/>
        <end position="70"/>
    </location>
</feature>
<feature type="region of interest" description="Disordered" evidence="3">
    <location>
        <begin position="552"/>
        <end position="575"/>
    </location>
</feature>
<feature type="transmembrane region" description="Helical" evidence="4">
    <location>
        <begin position="134"/>
        <end position="154"/>
    </location>
</feature>
<feature type="compositionally biased region" description="Basic and acidic residues" evidence="3">
    <location>
        <begin position="840"/>
        <end position="888"/>
    </location>
</feature>
<feature type="compositionally biased region" description="Acidic residues" evidence="3">
    <location>
        <begin position="560"/>
        <end position="575"/>
    </location>
</feature>
<dbReference type="Ensembl" id="ENSPKIT00000025612.1">
    <property type="protein sequence ID" value="ENSPKIP00000001686.1"/>
    <property type="gene ID" value="ENSPKIG00000019757.1"/>
</dbReference>
<keyword evidence="4" id="KW-0472">Membrane</keyword>
<dbReference type="PANTHER" id="PTHR19134">
    <property type="entry name" value="RECEPTOR-TYPE TYROSINE-PROTEIN PHOSPHATASE"/>
    <property type="match status" value="1"/>
</dbReference>
<protein>
    <recommendedName>
        <fullName evidence="1">protein-tyrosine-phosphatase</fullName>
        <ecNumber evidence="1">3.1.3.48</ecNumber>
    </recommendedName>
</protein>
<keyword evidence="4" id="KW-1133">Transmembrane helix</keyword>
<keyword evidence="2" id="KW-0904">Protein phosphatase</keyword>
<dbReference type="PANTHER" id="PTHR19134:SF539">
    <property type="entry name" value="RECEPTOR-TYPE TYROSINE-PROTEIN PHOSPHATASE C"/>
    <property type="match status" value="1"/>
</dbReference>
<evidence type="ECO:0000259" key="5">
    <source>
        <dbReference type="PROSITE" id="PS50055"/>
    </source>
</evidence>
<dbReference type="STRING" id="1676925.ENSPKIP00000001686"/>
<dbReference type="InterPro" id="IPR000387">
    <property type="entry name" value="Tyr_Pase_dom"/>
</dbReference>
<dbReference type="Gene3D" id="3.90.190.10">
    <property type="entry name" value="Protein tyrosine phosphatase superfamily"/>
    <property type="match status" value="2"/>
</dbReference>